<keyword evidence="3" id="KW-1185">Reference proteome</keyword>
<dbReference type="Pfam" id="PF16860">
    <property type="entry name" value="CX9C"/>
    <property type="match status" value="1"/>
</dbReference>
<dbReference type="InterPro" id="IPR017264">
    <property type="entry name" value="Ribosomal_mS37_fun"/>
</dbReference>
<dbReference type="GO" id="GO:0032543">
    <property type="term" value="P:mitochondrial translation"/>
    <property type="evidence" value="ECO:0007669"/>
    <property type="project" value="InterPro"/>
</dbReference>
<dbReference type="SUPFAM" id="SSF47072">
    <property type="entry name" value="Cysteine alpha-hairpin motif"/>
    <property type="match status" value="1"/>
</dbReference>
<accession>A0A9E7EIH5</accession>
<dbReference type="OrthoDB" id="310895at2759"/>
<evidence type="ECO:0000313" key="2">
    <source>
        <dbReference type="EMBL" id="URD78009.1"/>
    </source>
</evidence>
<protein>
    <submittedName>
        <fullName evidence="2">Aldehyde dehydrogenase family</fullName>
    </submittedName>
</protein>
<dbReference type="EMBL" id="CP097503">
    <property type="protein sequence ID" value="URD78009.1"/>
    <property type="molecule type" value="Genomic_DNA"/>
</dbReference>
<proteinExistence type="predicted"/>
<evidence type="ECO:0000259" key="1">
    <source>
        <dbReference type="Pfam" id="PF16860"/>
    </source>
</evidence>
<gene>
    <name evidence="2" type="ORF">MUK42_02334</name>
</gene>
<feature type="domain" description="IMS import disulfide relay-system CHCH-CHCH-like Cx9C" evidence="1">
    <location>
        <begin position="63"/>
        <end position="99"/>
    </location>
</feature>
<dbReference type="InterPro" id="IPR009069">
    <property type="entry name" value="Cys_alpha_HP_mot_SF"/>
</dbReference>
<dbReference type="InterPro" id="IPR031731">
    <property type="entry name" value="CX9C"/>
</dbReference>
<dbReference type="GO" id="GO:0005739">
    <property type="term" value="C:mitochondrion"/>
    <property type="evidence" value="ECO:0007669"/>
    <property type="project" value="GOC"/>
</dbReference>
<organism evidence="2 3">
    <name type="scientific">Musa troglodytarum</name>
    <name type="common">fe'i banana</name>
    <dbReference type="NCBI Taxonomy" id="320322"/>
    <lineage>
        <taxon>Eukaryota</taxon>
        <taxon>Viridiplantae</taxon>
        <taxon>Streptophyta</taxon>
        <taxon>Embryophyta</taxon>
        <taxon>Tracheophyta</taxon>
        <taxon>Spermatophyta</taxon>
        <taxon>Magnoliopsida</taxon>
        <taxon>Liliopsida</taxon>
        <taxon>Zingiberales</taxon>
        <taxon>Musaceae</taxon>
        <taxon>Musa</taxon>
    </lineage>
</organism>
<dbReference type="Proteomes" id="UP001055439">
    <property type="component" value="Chromosome 10"/>
</dbReference>
<evidence type="ECO:0000313" key="3">
    <source>
        <dbReference type="Proteomes" id="UP001055439"/>
    </source>
</evidence>
<name>A0A9E7EIH5_9LILI</name>
<dbReference type="PANTHER" id="PTHR28066">
    <property type="entry name" value="37S RIBOSOMAL PROTEIN MRP10, MITOCHONDRIAL"/>
    <property type="match status" value="1"/>
</dbReference>
<dbReference type="AlphaFoldDB" id="A0A9E7EIH5"/>
<sequence>MINTTAACSLVLPSLKNLVPLRPKSSCQKRACRREATNLLLELDMGRKAGGLYVNPKKFRAAGKPCMKEMLSFLGCLSLNKNNDDKCVRQKDMLLACVDAQKNKPKGHKSTINYHLQRLSREKFW</sequence>
<dbReference type="GO" id="GO:0003735">
    <property type="term" value="F:structural constituent of ribosome"/>
    <property type="evidence" value="ECO:0007669"/>
    <property type="project" value="InterPro"/>
</dbReference>
<reference evidence="2" key="1">
    <citation type="submission" date="2022-05" db="EMBL/GenBank/DDBJ databases">
        <title>The Musa troglodytarum L. genome provides insights into the mechanism of non-climacteric behaviour and enrichment of carotenoids.</title>
        <authorList>
            <person name="Wang J."/>
        </authorList>
    </citation>
    <scope>NUCLEOTIDE SEQUENCE</scope>
    <source>
        <tissue evidence="2">Leaf</tissue>
    </source>
</reference>
<dbReference type="PANTHER" id="PTHR28066:SF1">
    <property type="entry name" value="SMALL RIBOSOMAL SUBUNIT PROTEIN MS37"/>
    <property type="match status" value="1"/>
</dbReference>